<keyword evidence="1" id="KW-0732">Signal</keyword>
<dbReference type="EMBL" id="AMZH03007576">
    <property type="protein sequence ID" value="RRT60991.1"/>
    <property type="molecule type" value="Genomic_DNA"/>
</dbReference>
<dbReference type="CDD" id="cd00167">
    <property type="entry name" value="SANT"/>
    <property type="match status" value="1"/>
</dbReference>
<evidence type="ECO:0000313" key="2">
    <source>
        <dbReference type="EMBL" id="RRT60991.1"/>
    </source>
</evidence>
<accession>A0A426ZAI7</accession>
<comment type="caution">
    <text evidence="2">The sequence shown here is derived from an EMBL/GenBank/DDBJ whole genome shotgun (WGS) entry which is preliminary data.</text>
</comment>
<dbReference type="InterPro" id="IPR001005">
    <property type="entry name" value="SANT/Myb"/>
</dbReference>
<proteinExistence type="predicted"/>
<protein>
    <recommendedName>
        <fullName evidence="4">HTH myb-type domain-containing protein</fullName>
    </recommendedName>
</protein>
<sequence length="148" mass="16802">MGGALSFPLLRLLLLLLLLLACHLVESMEKRRRGGAKDIDHHDHGSEGLFLQLHSPCSSSFFTVVSVGLFFALLPTRSMNPSREQRSVAPSGSSSTCRRKRWEMIAGRVPGRTPDAIERFWTMRHEPWFAERRLKRRSTQTRDNGASE</sequence>
<gene>
    <name evidence="2" type="ORF">B296_00012438</name>
</gene>
<evidence type="ECO:0000313" key="3">
    <source>
        <dbReference type="Proteomes" id="UP000287651"/>
    </source>
</evidence>
<evidence type="ECO:0008006" key="4">
    <source>
        <dbReference type="Google" id="ProtNLM"/>
    </source>
</evidence>
<name>A0A426ZAI7_ENSVE</name>
<evidence type="ECO:0000256" key="1">
    <source>
        <dbReference type="SAM" id="SignalP"/>
    </source>
</evidence>
<feature type="chain" id="PRO_5019404195" description="HTH myb-type domain-containing protein" evidence="1">
    <location>
        <begin position="28"/>
        <end position="148"/>
    </location>
</feature>
<dbReference type="AlphaFoldDB" id="A0A426ZAI7"/>
<reference evidence="2 3" key="1">
    <citation type="journal article" date="2014" name="Agronomy (Basel)">
        <title>A Draft Genome Sequence for Ensete ventricosum, the Drought-Tolerant Tree Against Hunger.</title>
        <authorList>
            <person name="Harrison J."/>
            <person name="Moore K.A."/>
            <person name="Paszkiewicz K."/>
            <person name="Jones T."/>
            <person name="Grant M."/>
            <person name="Ambacheew D."/>
            <person name="Muzemil S."/>
            <person name="Studholme D.J."/>
        </authorList>
    </citation>
    <scope>NUCLEOTIDE SEQUENCE [LARGE SCALE GENOMIC DNA]</scope>
</reference>
<dbReference type="Proteomes" id="UP000287651">
    <property type="component" value="Unassembled WGS sequence"/>
</dbReference>
<organism evidence="2 3">
    <name type="scientific">Ensete ventricosum</name>
    <name type="common">Abyssinian banana</name>
    <name type="synonym">Musa ensete</name>
    <dbReference type="NCBI Taxonomy" id="4639"/>
    <lineage>
        <taxon>Eukaryota</taxon>
        <taxon>Viridiplantae</taxon>
        <taxon>Streptophyta</taxon>
        <taxon>Embryophyta</taxon>
        <taxon>Tracheophyta</taxon>
        <taxon>Spermatophyta</taxon>
        <taxon>Magnoliopsida</taxon>
        <taxon>Liliopsida</taxon>
        <taxon>Zingiberales</taxon>
        <taxon>Musaceae</taxon>
        <taxon>Ensete</taxon>
    </lineage>
</organism>
<feature type="signal peptide" evidence="1">
    <location>
        <begin position="1"/>
        <end position="27"/>
    </location>
</feature>